<name>A0A4U0P3R7_9SPHI</name>
<evidence type="ECO:0000313" key="2">
    <source>
        <dbReference type="EMBL" id="TJZ61955.1"/>
    </source>
</evidence>
<dbReference type="AlphaFoldDB" id="A0A4U0P3R7"/>
<feature type="chain" id="PRO_5020433509" evidence="1">
    <location>
        <begin position="24"/>
        <end position="281"/>
    </location>
</feature>
<dbReference type="OrthoDB" id="195456at2"/>
<keyword evidence="3" id="KW-1185">Reference proteome</keyword>
<organism evidence="2 3">
    <name type="scientific">Sphingobacterium olei</name>
    <dbReference type="NCBI Taxonomy" id="2571155"/>
    <lineage>
        <taxon>Bacteria</taxon>
        <taxon>Pseudomonadati</taxon>
        <taxon>Bacteroidota</taxon>
        <taxon>Sphingobacteriia</taxon>
        <taxon>Sphingobacteriales</taxon>
        <taxon>Sphingobacteriaceae</taxon>
        <taxon>Sphingobacterium</taxon>
    </lineage>
</organism>
<dbReference type="InterPro" id="IPR021314">
    <property type="entry name" value="DUF2911"/>
</dbReference>
<feature type="signal peptide" evidence="1">
    <location>
        <begin position="1"/>
        <end position="23"/>
    </location>
</feature>
<dbReference type="EMBL" id="SUME01000002">
    <property type="protein sequence ID" value="TJZ61955.1"/>
    <property type="molecule type" value="Genomic_DNA"/>
</dbReference>
<dbReference type="Proteomes" id="UP000306808">
    <property type="component" value="Unassembled WGS sequence"/>
</dbReference>
<sequence>MKRTLLSIFAASALFFMLQTADAQVKLPPASSTQTITQGVGIKKISLTYQRPNINGRVVFGELVPYGEVWRTGANNIPAITFEEEVNIEGNKVPAGTYGLFTIPNKSDWTIILSKNVQQWGAYQYKQEEDFLRFKVKPQATSQKVETFTINFGDVTPNSTTVTLAWENTQVAFSIKVDQSTEIIASLEQAMQGEKKPYFQAAQYYYNNGLDIKKATDWVNEADKGNDKAPYIKYWKARILLKAGDKAGATQAAKEGVAIAEQTNNGEYIKLNNQVLSEIAK</sequence>
<gene>
    <name evidence="2" type="ORF">FAZ15_05420</name>
</gene>
<dbReference type="Pfam" id="PF11138">
    <property type="entry name" value="DUF2911"/>
    <property type="match status" value="1"/>
</dbReference>
<evidence type="ECO:0000256" key="1">
    <source>
        <dbReference type="SAM" id="SignalP"/>
    </source>
</evidence>
<reference evidence="2 3" key="1">
    <citation type="submission" date="2019-04" db="EMBL/GenBank/DDBJ databases">
        <title>Sphingobacterium olei sp. nov., isolated from oil-contaminated soil.</title>
        <authorList>
            <person name="Liu B."/>
        </authorList>
    </citation>
    <scope>NUCLEOTIDE SEQUENCE [LARGE SCALE GENOMIC DNA]</scope>
    <source>
        <strain evidence="2 3">HAL-9</strain>
    </source>
</reference>
<proteinExistence type="predicted"/>
<evidence type="ECO:0000313" key="3">
    <source>
        <dbReference type="Proteomes" id="UP000306808"/>
    </source>
</evidence>
<accession>A0A4U0P3R7</accession>
<keyword evidence="1" id="KW-0732">Signal</keyword>
<protein>
    <submittedName>
        <fullName evidence="2">DUF2911 domain-containing protein</fullName>
    </submittedName>
</protein>
<dbReference type="RefSeq" id="WP_136900302.1">
    <property type="nucleotide sequence ID" value="NZ_SUME01000002.1"/>
</dbReference>
<comment type="caution">
    <text evidence="2">The sequence shown here is derived from an EMBL/GenBank/DDBJ whole genome shotgun (WGS) entry which is preliminary data.</text>
</comment>